<keyword evidence="2" id="KW-1185">Reference proteome</keyword>
<reference evidence="1" key="2">
    <citation type="submission" date="2022-09" db="EMBL/GenBank/DDBJ databases">
        <title>Biosynthetic gene clusters of Dactylosporangioum fulvum.</title>
        <authorList>
            <person name="Caradec T."/>
        </authorList>
    </citation>
    <scope>NUCLEOTIDE SEQUENCE</scope>
    <source>
        <strain evidence="1">NRRL B-16292</strain>
    </source>
</reference>
<dbReference type="Proteomes" id="UP001059617">
    <property type="component" value="Chromosome"/>
</dbReference>
<sequence>MAGPVSSIDQVPLGDVLPIAFNAVEGDLWRLARDLEAHQAAAGRTIWHWWLDRTERPPTLAERESLTIVSGGVMLYDSGVDWLELDLDIGWGPELTVTASVHVACWCAENHNAHYVLEACWPVATAHDLIEGFAAGTAILTEVLNTAPFDPSIWRVQAGLPDAPGATS</sequence>
<evidence type="ECO:0000313" key="2">
    <source>
        <dbReference type="Proteomes" id="UP001059617"/>
    </source>
</evidence>
<accession>A0ABY5W779</accession>
<gene>
    <name evidence="1" type="ORF">Dfulv_16470</name>
</gene>
<reference evidence="1" key="1">
    <citation type="submission" date="2021-04" db="EMBL/GenBank/DDBJ databases">
        <authorList>
            <person name="Hartkoorn R.C."/>
            <person name="Beaudoing E."/>
            <person name="Hot D."/>
        </authorList>
    </citation>
    <scope>NUCLEOTIDE SEQUENCE</scope>
    <source>
        <strain evidence="1">NRRL B-16292</strain>
    </source>
</reference>
<proteinExistence type="predicted"/>
<name>A0ABY5W779_9ACTN</name>
<dbReference type="RefSeq" id="WP_259863952.1">
    <property type="nucleotide sequence ID" value="NZ_BAAAST010000073.1"/>
</dbReference>
<protein>
    <submittedName>
        <fullName evidence="1">Uncharacterized protein</fullName>
    </submittedName>
</protein>
<dbReference type="EMBL" id="CP073720">
    <property type="protein sequence ID" value="UWP85742.1"/>
    <property type="molecule type" value="Genomic_DNA"/>
</dbReference>
<organism evidence="1 2">
    <name type="scientific">Dactylosporangium fulvum</name>
    <dbReference type="NCBI Taxonomy" id="53359"/>
    <lineage>
        <taxon>Bacteria</taxon>
        <taxon>Bacillati</taxon>
        <taxon>Actinomycetota</taxon>
        <taxon>Actinomycetes</taxon>
        <taxon>Micromonosporales</taxon>
        <taxon>Micromonosporaceae</taxon>
        <taxon>Dactylosporangium</taxon>
    </lineage>
</organism>
<evidence type="ECO:0000313" key="1">
    <source>
        <dbReference type="EMBL" id="UWP85742.1"/>
    </source>
</evidence>